<dbReference type="EMBL" id="JANJYJ010000004">
    <property type="protein sequence ID" value="KAK3220162.1"/>
    <property type="molecule type" value="Genomic_DNA"/>
</dbReference>
<dbReference type="PANTHER" id="PTHR20889">
    <property type="entry name" value="PHOSPHATASE, ORPHAN 1, 2"/>
    <property type="match status" value="1"/>
</dbReference>
<proteinExistence type="predicted"/>
<dbReference type="AlphaFoldDB" id="A0AAE0EA14"/>
<evidence type="ECO:0000313" key="2">
    <source>
        <dbReference type="Proteomes" id="UP001281410"/>
    </source>
</evidence>
<dbReference type="GO" id="GO:0016791">
    <property type="term" value="F:phosphatase activity"/>
    <property type="evidence" value="ECO:0007669"/>
    <property type="project" value="InterPro"/>
</dbReference>
<name>A0AAE0EA14_9ROSI</name>
<protein>
    <submittedName>
        <fullName evidence="1">Uncharacterized protein</fullName>
    </submittedName>
</protein>
<dbReference type="Proteomes" id="UP001281410">
    <property type="component" value="Unassembled WGS sequence"/>
</dbReference>
<gene>
    <name evidence="1" type="ORF">Dsin_014132</name>
</gene>
<evidence type="ECO:0000313" key="1">
    <source>
        <dbReference type="EMBL" id="KAK3220162.1"/>
    </source>
</evidence>
<dbReference type="PANTHER" id="PTHR20889:SF12">
    <property type="entry name" value="LP01149P"/>
    <property type="match status" value="1"/>
</dbReference>
<organism evidence="1 2">
    <name type="scientific">Dipteronia sinensis</name>
    <dbReference type="NCBI Taxonomy" id="43782"/>
    <lineage>
        <taxon>Eukaryota</taxon>
        <taxon>Viridiplantae</taxon>
        <taxon>Streptophyta</taxon>
        <taxon>Embryophyta</taxon>
        <taxon>Tracheophyta</taxon>
        <taxon>Spermatophyta</taxon>
        <taxon>Magnoliopsida</taxon>
        <taxon>eudicotyledons</taxon>
        <taxon>Gunneridae</taxon>
        <taxon>Pentapetalae</taxon>
        <taxon>rosids</taxon>
        <taxon>malvids</taxon>
        <taxon>Sapindales</taxon>
        <taxon>Sapindaceae</taxon>
        <taxon>Hippocastanoideae</taxon>
        <taxon>Acereae</taxon>
        <taxon>Dipteronia</taxon>
    </lineage>
</organism>
<dbReference type="InterPro" id="IPR016965">
    <property type="entry name" value="Pase_PHOSPHO-typ"/>
</dbReference>
<reference evidence="1" key="1">
    <citation type="journal article" date="2023" name="Plant J.">
        <title>Genome sequences and population genomics provide insights into the demographic history, inbreeding, and mutation load of two 'living fossil' tree species of Dipteronia.</title>
        <authorList>
            <person name="Feng Y."/>
            <person name="Comes H.P."/>
            <person name="Chen J."/>
            <person name="Zhu S."/>
            <person name="Lu R."/>
            <person name="Zhang X."/>
            <person name="Li P."/>
            <person name="Qiu J."/>
            <person name="Olsen K.M."/>
            <person name="Qiu Y."/>
        </authorList>
    </citation>
    <scope>NUCLEOTIDE SEQUENCE</scope>
    <source>
        <strain evidence="1">NBL</strain>
    </source>
</reference>
<sequence>MIYLGDGSGDFCPSSKLKEEDHVMPRKIFPLWELIFSNPIWIKAEIHKWTDREEPEKVLLQIINKISLQAEGGKSTCAVHELLPASDCKLQTISASGHEALPQPLSVPQLMMS</sequence>
<dbReference type="Pfam" id="PF06888">
    <property type="entry name" value="Put_Phosphatase"/>
    <property type="match status" value="1"/>
</dbReference>
<accession>A0AAE0EA14</accession>
<keyword evidence="2" id="KW-1185">Reference proteome</keyword>
<comment type="caution">
    <text evidence="1">The sequence shown here is derived from an EMBL/GenBank/DDBJ whole genome shotgun (WGS) entry which is preliminary data.</text>
</comment>